<evidence type="ECO:0000313" key="2">
    <source>
        <dbReference type="EMBL" id="GBM15474.1"/>
    </source>
</evidence>
<evidence type="ECO:0000313" key="1">
    <source>
        <dbReference type="EMBL" id="GBM14780.1"/>
    </source>
</evidence>
<protein>
    <submittedName>
        <fullName evidence="2">Uncharacterized protein</fullName>
    </submittedName>
</protein>
<dbReference type="Proteomes" id="UP000499080">
    <property type="component" value="Unassembled WGS sequence"/>
</dbReference>
<comment type="caution">
    <text evidence="2">The sequence shown here is derived from an EMBL/GenBank/DDBJ whole genome shotgun (WGS) entry which is preliminary data.</text>
</comment>
<accession>A0A4Y2DHZ7</accession>
<proteinExistence type="predicted"/>
<reference evidence="2 3" key="1">
    <citation type="journal article" date="2019" name="Sci. Rep.">
        <title>Orb-weaving spider Araneus ventricosus genome elucidates the spidroin gene catalogue.</title>
        <authorList>
            <person name="Kono N."/>
            <person name="Nakamura H."/>
            <person name="Ohtoshi R."/>
            <person name="Moran D.A.P."/>
            <person name="Shinohara A."/>
            <person name="Yoshida Y."/>
            <person name="Fujiwara M."/>
            <person name="Mori M."/>
            <person name="Tomita M."/>
            <person name="Arakawa K."/>
        </authorList>
    </citation>
    <scope>NUCLEOTIDE SEQUENCE [LARGE SCALE GENOMIC DNA]</scope>
</reference>
<dbReference type="EMBL" id="BGPR01089303">
    <property type="protein sequence ID" value="GBM14780.1"/>
    <property type="molecule type" value="Genomic_DNA"/>
</dbReference>
<name>A0A4Y2DHZ7_ARAVE</name>
<dbReference type="AlphaFoldDB" id="A0A4Y2DHZ7"/>
<evidence type="ECO:0000313" key="3">
    <source>
        <dbReference type="Proteomes" id="UP000499080"/>
    </source>
</evidence>
<sequence>VHGSTGESKIFIYLMMFEMDYAT</sequence>
<dbReference type="EMBL" id="BGPR01089485">
    <property type="protein sequence ID" value="GBM15474.1"/>
    <property type="molecule type" value="Genomic_DNA"/>
</dbReference>
<feature type="non-terminal residue" evidence="2">
    <location>
        <position position="1"/>
    </location>
</feature>
<gene>
    <name evidence="2" type="ORF">AVEN_19272-2_1</name>
    <name evidence="1" type="ORF">AVEN_41139-2_1</name>
</gene>
<organism evidence="2 3">
    <name type="scientific">Araneus ventricosus</name>
    <name type="common">Orbweaver spider</name>
    <name type="synonym">Epeira ventricosa</name>
    <dbReference type="NCBI Taxonomy" id="182803"/>
    <lineage>
        <taxon>Eukaryota</taxon>
        <taxon>Metazoa</taxon>
        <taxon>Ecdysozoa</taxon>
        <taxon>Arthropoda</taxon>
        <taxon>Chelicerata</taxon>
        <taxon>Arachnida</taxon>
        <taxon>Araneae</taxon>
        <taxon>Araneomorphae</taxon>
        <taxon>Entelegynae</taxon>
        <taxon>Araneoidea</taxon>
        <taxon>Araneidae</taxon>
        <taxon>Araneus</taxon>
    </lineage>
</organism>
<keyword evidence="3" id="KW-1185">Reference proteome</keyword>